<dbReference type="PANTHER" id="PTHR47814:SF1">
    <property type="entry name" value="PEPTIDYL-TRNA HYDROLASE ARFB"/>
    <property type="match status" value="1"/>
</dbReference>
<organism evidence="3 4">
    <name type="scientific">Novacetimonas pomaceti</name>
    <dbReference type="NCBI Taxonomy" id="2021998"/>
    <lineage>
        <taxon>Bacteria</taxon>
        <taxon>Pseudomonadati</taxon>
        <taxon>Pseudomonadota</taxon>
        <taxon>Alphaproteobacteria</taxon>
        <taxon>Acetobacterales</taxon>
        <taxon>Acetobacteraceae</taxon>
        <taxon>Novacetimonas</taxon>
    </lineage>
</organism>
<dbReference type="GO" id="GO:0004045">
    <property type="term" value="F:peptidyl-tRNA hydrolase activity"/>
    <property type="evidence" value="ECO:0007669"/>
    <property type="project" value="TreeGrafter"/>
</dbReference>
<dbReference type="Pfam" id="PF00472">
    <property type="entry name" value="RF-1"/>
    <property type="match status" value="1"/>
</dbReference>
<sequence>MAYHVLPDLVIHDDDIVVTYIHASGPGGQNVNKVATAAQIRFDAARCATLTSRLRARLRLLAGSRMTRDGVVILTAQRFRSQSRNREDAIERLLDLLRQAAHVPTRRIATRPSRTQRRRRMDDKSRRARIKQGRGRPLAE</sequence>
<dbReference type="PANTHER" id="PTHR47814">
    <property type="entry name" value="PEPTIDYL-TRNA HYDROLASE ARFB"/>
    <property type="match status" value="1"/>
</dbReference>
<dbReference type="EMBL" id="NOXG01000006">
    <property type="protein sequence ID" value="PYD75687.1"/>
    <property type="molecule type" value="Genomic_DNA"/>
</dbReference>
<feature type="compositionally biased region" description="Basic residues" evidence="1">
    <location>
        <begin position="104"/>
        <end position="119"/>
    </location>
</feature>
<dbReference type="Gene3D" id="3.30.160.20">
    <property type="match status" value="1"/>
</dbReference>
<name>A0A318Q808_9PROT</name>
<dbReference type="NCBIfam" id="NF006718">
    <property type="entry name" value="PRK09256.1"/>
    <property type="match status" value="1"/>
</dbReference>
<dbReference type="Proteomes" id="UP000247609">
    <property type="component" value="Unassembled WGS sequence"/>
</dbReference>
<evidence type="ECO:0000313" key="4">
    <source>
        <dbReference type="Proteomes" id="UP000247609"/>
    </source>
</evidence>
<dbReference type="GO" id="GO:0003747">
    <property type="term" value="F:translation release factor activity"/>
    <property type="evidence" value="ECO:0007669"/>
    <property type="project" value="InterPro"/>
</dbReference>
<reference evidence="3 4" key="1">
    <citation type="submission" date="2017-07" db="EMBL/GenBank/DDBJ databases">
        <title>A draft genome sequence of Komagataeibacter sp. T5K1.</title>
        <authorList>
            <person name="Skraban J."/>
            <person name="Cleenwerck I."/>
            <person name="Vandamme P."/>
            <person name="Trcek J."/>
        </authorList>
    </citation>
    <scope>NUCLEOTIDE SEQUENCE [LARGE SCALE GENOMIC DNA]</scope>
    <source>
        <strain evidence="3 4">T5K1</strain>
    </source>
</reference>
<evidence type="ECO:0000256" key="1">
    <source>
        <dbReference type="SAM" id="MobiDB-lite"/>
    </source>
</evidence>
<protein>
    <submittedName>
        <fullName evidence="3">Aminoacyl-tRNA hydrolase</fullName>
    </submittedName>
</protein>
<dbReference type="InterPro" id="IPR000352">
    <property type="entry name" value="Pep_chain_release_fac_I"/>
</dbReference>
<dbReference type="GO" id="GO:0043022">
    <property type="term" value="F:ribosome binding"/>
    <property type="evidence" value="ECO:0007669"/>
    <property type="project" value="TreeGrafter"/>
</dbReference>
<proteinExistence type="predicted"/>
<accession>A0A318Q808</accession>
<feature type="region of interest" description="Disordered" evidence="1">
    <location>
        <begin position="104"/>
        <end position="140"/>
    </location>
</feature>
<dbReference type="AlphaFoldDB" id="A0A318Q808"/>
<feature type="domain" description="Prokaryotic-type class I peptide chain release factors" evidence="2">
    <location>
        <begin position="9"/>
        <end position="134"/>
    </location>
</feature>
<evidence type="ECO:0000313" key="3">
    <source>
        <dbReference type="EMBL" id="PYD75687.1"/>
    </source>
</evidence>
<keyword evidence="3" id="KW-0378">Hydrolase</keyword>
<dbReference type="RefSeq" id="WP_110529647.1">
    <property type="nucleotide sequence ID" value="NZ_NOXG01000006.1"/>
</dbReference>
<comment type="caution">
    <text evidence="3">The sequence shown here is derived from an EMBL/GenBank/DDBJ whole genome shotgun (WGS) entry which is preliminary data.</text>
</comment>
<dbReference type="GO" id="GO:0072344">
    <property type="term" value="P:rescue of stalled ribosome"/>
    <property type="evidence" value="ECO:0007669"/>
    <property type="project" value="TreeGrafter"/>
</dbReference>
<gene>
    <name evidence="3" type="ORF">CFR71_07735</name>
</gene>
<dbReference type="SUPFAM" id="SSF110916">
    <property type="entry name" value="Peptidyl-tRNA hydrolase domain-like"/>
    <property type="match status" value="1"/>
</dbReference>
<evidence type="ECO:0000259" key="2">
    <source>
        <dbReference type="Pfam" id="PF00472"/>
    </source>
</evidence>